<evidence type="ECO:0000313" key="2">
    <source>
        <dbReference type="EMBL" id="CUV15545.1"/>
    </source>
</evidence>
<reference evidence="2" key="1">
    <citation type="submission" date="2015-10" db="EMBL/GenBank/DDBJ databases">
        <authorList>
            <person name="Gilbert D.G."/>
        </authorList>
    </citation>
    <scope>NUCLEOTIDE SEQUENCE</scope>
    <source>
        <strain evidence="2">Phyl III-seqv23</strain>
    </source>
</reference>
<feature type="region of interest" description="Disordered" evidence="1">
    <location>
        <begin position="18"/>
        <end position="37"/>
    </location>
</feature>
<sequence length="37" mass="4283">MLLNMGYLFCNVAENSHNPSQILNKTHKHDSPEKSQR</sequence>
<organism evidence="2">
    <name type="scientific">Ralstonia solanacearum</name>
    <name type="common">Pseudomonas solanacearum</name>
    <dbReference type="NCBI Taxonomy" id="305"/>
    <lineage>
        <taxon>Bacteria</taxon>
        <taxon>Pseudomonadati</taxon>
        <taxon>Pseudomonadota</taxon>
        <taxon>Betaproteobacteria</taxon>
        <taxon>Burkholderiales</taxon>
        <taxon>Burkholderiaceae</taxon>
        <taxon>Ralstonia</taxon>
        <taxon>Ralstonia solanacearum species complex</taxon>
    </lineage>
</organism>
<evidence type="ECO:0000256" key="1">
    <source>
        <dbReference type="SAM" id="MobiDB-lite"/>
    </source>
</evidence>
<name>A0A0S4TZW6_RALSL</name>
<protein>
    <submittedName>
        <fullName evidence="2">Uncharacterized protein</fullName>
    </submittedName>
</protein>
<proteinExistence type="predicted"/>
<gene>
    <name evidence="2" type="ORF">RUN39_v1_1640001</name>
</gene>
<dbReference type="EMBL" id="LN899819">
    <property type="protein sequence ID" value="CUV15545.1"/>
    <property type="molecule type" value="Genomic_DNA"/>
</dbReference>
<dbReference type="AlphaFoldDB" id="A0A0S4TZW6"/>
<accession>A0A0S4TZW6</accession>